<keyword evidence="4" id="KW-1185">Reference proteome</keyword>
<evidence type="ECO:0000256" key="1">
    <source>
        <dbReference type="SAM" id="MobiDB-lite"/>
    </source>
</evidence>
<feature type="transmembrane region" description="Helical" evidence="2">
    <location>
        <begin position="15"/>
        <end position="35"/>
    </location>
</feature>
<keyword evidence="2" id="KW-0812">Transmembrane</keyword>
<accession>A0A3Q3A811</accession>
<dbReference type="Ensembl" id="ENSKMAT00000012783.1">
    <property type="protein sequence ID" value="ENSKMAP00000012598.1"/>
    <property type="gene ID" value="ENSKMAG00000009460.1"/>
</dbReference>
<organism evidence="3 4">
    <name type="scientific">Kryptolebias marmoratus</name>
    <name type="common">Mangrove killifish</name>
    <name type="synonym">Rivulus marmoratus</name>
    <dbReference type="NCBI Taxonomy" id="37003"/>
    <lineage>
        <taxon>Eukaryota</taxon>
        <taxon>Metazoa</taxon>
        <taxon>Chordata</taxon>
        <taxon>Craniata</taxon>
        <taxon>Vertebrata</taxon>
        <taxon>Euteleostomi</taxon>
        <taxon>Actinopterygii</taxon>
        <taxon>Neopterygii</taxon>
        <taxon>Teleostei</taxon>
        <taxon>Neoteleostei</taxon>
        <taxon>Acanthomorphata</taxon>
        <taxon>Ovalentaria</taxon>
        <taxon>Atherinomorphae</taxon>
        <taxon>Cyprinodontiformes</taxon>
        <taxon>Rivulidae</taxon>
        <taxon>Kryptolebias</taxon>
    </lineage>
</organism>
<protein>
    <submittedName>
        <fullName evidence="3">Si:dkey-221l4.10</fullName>
    </submittedName>
</protein>
<name>A0A3Q3A811_KRYMA</name>
<dbReference type="GeneTree" id="ENSGT00940000169877"/>
<feature type="region of interest" description="Disordered" evidence="1">
    <location>
        <begin position="45"/>
        <end position="96"/>
    </location>
</feature>
<reference evidence="3" key="2">
    <citation type="submission" date="2025-09" db="UniProtKB">
        <authorList>
            <consortium name="Ensembl"/>
        </authorList>
    </citation>
    <scope>IDENTIFICATION</scope>
</reference>
<reference evidence="3" key="1">
    <citation type="submission" date="2025-08" db="UniProtKB">
        <authorList>
            <consortium name="Ensembl"/>
        </authorList>
    </citation>
    <scope>IDENTIFICATION</scope>
</reference>
<keyword evidence="2" id="KW-0472">Membrane</keyword>
<evidence type="ECO:0000313" key="3">
    <source>
        <dbReference type="Ensembl" id="ENSKMAP00000012598.1"/>
    </source>
</evidence>
<dbReference type="PANTHER" id="PTHR35974:SF1">
    <property type="entry name" value="NONCOMPACT MYELIN-ASSOCIATED PROTEIN"/>
    <property type="match status" value="1"/>
</dbReference>
<feature type="compositionally biased region" description="Polar residues" evidence="1">
    <location>
        <begin position="57"/>
        <end position="85"/>
    </location>
</feature>
<keyword evidence="2" id="KW-1133">Transmembrane helix</keyword>
<dbReference type="AlphaFoldDB" id="A0A3Q3A811"/>
<dbReference type="GO" id="GO:0043220">
    <property type="term" value="C:Schmidt-Lanterman incisure"/>
    <property type="evidence" value="ECO:0007669"/>
    <property type="project" value="InterPro"/>
</dbReference>
<dbReference type="GO" id="GO:0019911">
    <property type="term" value="F:structural constituent of myelin sheath"/>
    <property type="evidence" value="ECO:0007669"/>
    <property type="project" value="InterPro"/>
</dbReference>
<sequence length="125" mass="13046">AVTKSQEQILIQSGAMIALIVIGVIIILTVVLIILKTYNRTHASRLLGGSSKPRAKLSQSTGQGSLPLNPLSSVSGSITNSNPASETRLELSSAEGNHIEQFSTTSDYSGSTVVTIHDTPLSGNT</sequence>
<dbReference type="InterPro" id="IPR038940">
    <property type="entry name" value="NCMAP"/>
</dbReference>
<dbReference type="STRING" id="37003.ENSKMAP00000012598"/>
<proteinExistence type="predicted"/>
<dbReference type="PANTHER" id="PTHR35974">
    <property type="entry name" value="NONCOMPACT MYELIN-ASSOCIATED PROTEIN"/>
    <property type="match status" value="1"/>
</dbReference>
<dbReference type="Proteomes" id="UP000264800">
    <property type="component" value="Unplaced"/>
</dbReference>
<evidence type="ECO:0000313" key="4">
    <source>
        <dbReference type="Proteomes" id="UP000264800"/>
    </source>
</evidence>
<dbReference type="GO" id="GO:0031641">
    <property type="term" value="P:regulation of myelination"/>
    <property type="evidence" value="ECO:0007669"/>
    <property type="project" value="InterPro"/>
</dbReference>
<evidence type="ECO:0000256" key="2">
    <source>
        <dbReference type="SAM" id="Phobius"/>
    </source>
</evidence>
<dbReference type="GO" id="GO:0005886">
    <property type="term" value="C:plasma membrane"/>
    <property type="evidence" value="ECO:0007669"/>
    <property type="project" value="InterPro"/>
</dbReference>
<dbReference type="GO" id="GO:0033270">
    <property type="term" value="C:paranode region of axon"/>
    <property type="evidence" value="ECO:0007669"/>
    <property type="project" value="InterPro"/>
</dbReference>
<dbReference type="OMA" id="KTYNRTH"/>